<keyword evidence="5" id="KW-0812">Transmembrane</keyword>
<evidence type="ECO:0000256" key="3">
    <source>
        <dbReference type="ARBA" id="ARBA00012483"/>
    </source>
</evidence>
<keyword evidence="7 12" id="KW-0863">Zinc-finger</keyword>
<reference evidence="15 16" key="1">
    <citation type="submission" date="2020-08" db="EMBL/GenBank/DDBJ databases">
        <authorList>
            <person name="Newling K."/>
            <person name="Davey J."/>
            <person name="Forrester S."/>
        </authorList>
    </citation>
    <scope>NUCLEOTIDE SEQUENCE [LARGE SCALE GENOMIC DNA]</scope>
    <source>
        <strain evidence="16">Crithidia deanei Carvalho (ATCC PRA-265)</strain>
    </source>
</reference>
<dbReference type="Proteomes" id="UP000515908">
    <property type="component" value="Chromosome 19"/>
</dbReference>
<gene>
    <name evidence="15" type="ORF">ADEAN_000857900</name>
</gene>
<evidence type="ECO:0000259" key="14">
    <source>
        <dbReference type="PROSITE" id="PS50089"/>
    </source>
</evidence>
<dbReference type="InterPro" id="IPR001841">
    <property type="entry name" value="Znf_RING"/>
</dbReference>
<feature type="region of interest" description="Disordered" evidence="13">
    <location>
        <begin position="103"/>
        <end position="290"/>
    </location>
</feature>
<dbReference type="AlphaFoldDB" id="A0A7G2CS73"/>
<dbReference type="GO" id="GO:0006511">
    <property type="term" value="P:ubiquitin-dependent protein catabolic process"/>
    <property type="evidence" value="ECO:0007669"/>
    <property type="project" value="TreeGrafter"/>
</dbReference>
<evidence type="ECO:0000256" key="10">
    <source>
        <dbReference type="ARBA" id="ARBA00022989"/>
    </source>
</evidence>
<protein>
    <recommendedName>
        <fullName evidence="3">RING-type E3 ubiquitin transferase</fullName>
        <ecNumber evidence="3">2.3.2.27</ecNumber>
    </recommendedName>
</protein>
<comment type="catalytic activity">
    <reaction evidence="1">
        <text>S-ubiquitinyl-[E2 ubiquitin-conjugating enzyme]-L-cysteine + [acceptor protein]-L-lysine = [E2 ubiquitin-conjugating enzyme]-L-cysteine + N(6)-ubiquitinyl-[acceptor protein]-L-lysine.</text>
        <dbReference type="EC" id="2.3.2.27"/>
    </reaction>
</comment>
<dbReference type="Gene3D" id="3.30.40.10">
    <property type="entry name" value="Zinc/RING finger domain, C3HC4 (zinc finger)"/>
    <property type="match status" value="1"/>
</dbReference>
<feature type="domain" description="RING-type" evidence="14">
    <location>
        <begin position="319"/>
        <end position="363"/>
    </location>
</feature>
<evidence type="ECO:0000256" key="12">
    <source>
        <dbReference type="PROSITE-ProRule" id="PRU00175"/>
    </source>
</evidence>
<dbReference type="GO" id="GO:0016020">
    <property type="term" value="C:membrane"/>
    <property type="evidence" value="ECO:0007669"/>
    <property type="project" value="UniProtKB-SubCell"/>
</dbReference>
<feature type="compositionally biased region" description="Low complexity" evidence="13">
    <location>
        <begin position="231"/>
        <end position="240"/>
    </location>
</feature>
<evidence type="ECO:0000256" key="6">
    <source>
        <dbReference type="ARBA" id="ARBA00022723"/>
    </source>
</evidence>
<organism evidence="15 16">
    <name type="scientific">Angomonas deanei</name>
    <dbReference type="NCBI Taxonomy" id="59799"/>
    <lineage>
        <taxon>Eukaryota</taxon>
        <taxon>Discoba</taxon>
        <taxon>Euglenozoa</taxon>
        <taxon>Kinetoplastea</taxon>
        <taxon>Metakinetoplastina</taxon>
        <taxon>Trypanosomatida</taxon>
        <taxon>Trypanosomatidae</taxon>
        <taxon>Strigomonadinae</taxon>
        <taxon>Angomonas</taxon>
    </lineage>
</organism>
<keyword evidence="10" id="KW-1133">Transmembrane helix</keyword>
<evidence type="ECO:0000256" key="4">
    <source>
        <dbReference type="ARBA" id="ARBA00022679"/>
    </source>
</evidence>
<dbReference type="EMBL" id="LR877163">
    <property type="protein sequence ID" value="CAD2221052.1"/>
    <property type="molecule type" value="Genomic_DNA"/>
</dbReference>
<keyword evidence="8" id="KW-0833">Ubl conjugation pathway</keyword>
<sequence length="368" mass="38867">MPPKIVRPPAKKLDALLPKSFFCQHCLHCSYFGFGKRDAAAPARLPCPSCNSFNVFVPSTRDELMHAYESAAINQGKKPSVQHLQALIDLHLRAGGRVVMFRGTGGRAVPARGSRTSTTTTTTTASNNTSRRSSGVLSRPTSASRSRQSSVSAAASRRSSGASPQPPPLPTYNSSLSSSRRGSGVLTTPRRTSTASTSGAPVPPARRLSHAQTPPAVARRPSSSFGKVPTAPARRPSSSSGKAPVAQRRTSNTSTTTPVARPSGGATLPPVTQNRASTSSAASTPTARRPTPEALLQSLHHFPHGVLAGGVYSDLDTVCCICFDDCSVNCRTEVVKLGCDHFFHLACIKPWLYGMNYTCPMCRAAITG</sequence>
<dbReference type="SUPFAM" id="SSF57850">
    <property type="entry name" value="RING/U-box"/>
    <property type="match status" value="1"/>
</dbReference>
<dbReference type="InterPro" id="IPR013083">
    <property type="entry name" value="Znf_RING/FYVE/PHD"/>
</dbReference>
<dbReference type="SMART" id="SM00184">
    <property type="entry name" value="RING"/>
    <property type="match status" value="1"/>
</dbReference>
<proteinExistence type="predicted"/>
<dbReference type="PANTHER" id="PTHR45977:SF4">
    <property type="entry name" value="RING-TYPE DOMAIN-CONTAINING PROTEIN"/>
    <property type="match status" value="1"/>
</dbReference>
<feature type="compositionally biased region" description="Polar residues" evidence="13">
    <location>
        <begin position="248"/>
        <end position="258"/>
    </location>
</feature>
<dbReference type="VEuPathDB" id="TriTrypDB:ADEAN_000857900"/>
<evidence type="ECO:0000256" key="13">
    <source>
        <dbReference type="SAM" id="MobiDB-lite"/>
    </source>
</evidence>
<dbReference type="GO" id="GO:0016567">
    <property type="term" value="P:protein ubiquitination"/>
    <property type="evidence" value="ECO:0007669"/>
    <property type="project" value="TreeGrafter"/>
</dbReference>
<evidence type="ECO:0000256" key="7">
    <source>
        <dbReference type="ARBA" id="ARBA00022771"/>
    </source>
</evidence>
<feature type="compositionally biased region" description="Low complexity" evidence="13">
    <location>
        <begin position="174"/>
        <end position="200"/>
    </location>
</feature>
<evidence type="ECO:0000313" key="15">
    <source>
        <dbReference type="EMBL" id="CAD2221052.1"/>
    </source>
</evidence>
<dbReference type="PROSITE" id="PS50089">
    <property type="entry name" value="ZF_RING_2"/>
    <property type="match status" value="1"/>
</dbReference>
<keyword evidence="16" id="KW-1185">Reference proteome</keyword>
<feature type="compositionally biased region" description="Low complexity" evidence="13">
    <location>
        <begin position="275"/>
        <end position="289"/>
    </location>
</feature>
<evidence type="ECO:0000256" key="8">
    <source>
        <dbReference type="ARBA" id="ARBA00022786"/>
    </source>
</evidence>
<evidence type="ECO:0000256" key="2">
    <source>
        <dbReference type="ARBA" id="ARBA00004141"/>
    </source>
</evidence>
<dbReference type="PANTHER" id="PTHR45977">
    <property type="entry name" value="TARGET OF ERK KINASE MPK-1"/>
    <property type="match status" value="1"/>
</dbReference>
<keyword evidence="6" id="KW-0479">Metal-binding</keyword>
<comment type="subcellular location">
    <subcellularLocation>
        <location evidence="2">Membrane</location>
        <topology evidence="2">Multi-pass membrane protein</topology>
    </subcellularLocation>
</comment>
<evidence type="ECO:0000256" key="9">
    <source>
        <dbReference type="ARBA" id="ARBA00022833"/>
    </source>
</evidence>
<dbReference type="EC" id="2.3.2.27" evidence="3"/>
<evidence type="ECO:0000256" key="11">
    <source>
        <dbReference type="ARBA" id="ARBA00023136"/>
    </source>
</evidence>
<evidence type="ECO:0000256" key="1">
    <source>
        <dbReference type="ARBA" id="ARBA00000900"/>
    </source>
</evidence>
<keyword evidence="4" id="KW-0808">Transferase</keyword>
<evidence type="ECO:0000256" key="5">
    <source>
        <dbReference type="ARBA" id="ARBA00022692"/>
    </source>
</evidence>
<dbReference type="GO" id="GO:0061630">
    <property type="term" value="F:ubiquitin protein ligase activity"/>
    <property type="evidence" value="ECO:0007669"/>
    <property type="project" value="UniProtKB-EC"/>
</dbReference>
<evidence type="ECO:0000313" key="16">
    <source>
        <dbReference type="Proteomes" id="UP000515908"/>
    </source>
</evidence>
<feature type="compositionally biased region" description="Low complexity" evidence="13">
    <location>
        <begin position="111"/>
        <end position="163"/>
    </location>
</feature>
<name>A0A7G2CS73_9TRYP</name>
<accession>A0A7G2CS73</accession>
<dbReference type="GO" id="GO:0008270">
    <property type="term" value="F:zinc ion binding"/>
    <property type="evidence" value="ECO:0007669"/>
    <property type="project" value="UniProtKB-KW"/>
</dbReference>
<dbReference type="Pfam" id="PF13639">
    <property type="entry name" value="zf-RING_2"/>
    <property type="match status" value="1"/>
</dbReference>
<keyword evidence="11" id="KW-0472">Membrane</keyword>
<keyword evidence="9" id="KW-0862">Zinc</keyword>